<dbReference type="OrthoDB" id="5793379at2"/>
<dbReference type="RefSeq" id="WP_140850663.1">
    <property type="nucleotide sequence ID" value="NZ_RCZC01000003.1"/>
</dbReference>
<dbReference type="GO" id="GO:0045436">
    <property type="term" value="F:lycopene beta cyclase activity"/>
    <property type="evidence" value="ECO:0007669"/>
    <property type="project" value="InterPro"/>
</dbReference>
<evidence type="ECO:0000313" key="3">
    <source>
        <dbReference type="Proteomes" id="UP000319931"/>
    </source>
</evidence>
<dbReference type="NCBIfam" id="TIGR01789">
    <property type="entry name" value="lycopene_cycl"/>
    <property type="match status" value="1"/>
</dbReference>
<dbReference type="Proteomes" id="UP000319931">
    <property type="component" value="Unassembled WGS sequence"/>
</dbReference>
<organism evidence="2 3">
    <name type="scientific">Sphingomonas glacialis</name>
    <dbReference type="NCBI Taxonomy" id="658225"/>
    <lineage>
        <taxon>Bacteria</taxon>
        <taxon>Pseudomonadati</taxon>
        <taxon>Pseudomonadota</taxon>
        <taxon>Alphaproteobacteria</taxon>
        <taxon>Sphingomonadales</taxon>
        <taxon>Sphingomonadaceae</taxon>
        <taxon>Sphingomonas</taxon>
    </lineage>
</organism>
<dbReference type="Gene3D" id="3.50.50.60">
    <property type="entry name" value="FAD/NAD(P)-binding domain"/>
    <property type="match status" value="1"/>
</dbReference>
<accession>A0A502FTD7</accession>
<dbReference type="NCBIfam" id="TIGR01790">
    <property type="entry name" value="carotene-cycl"/>
    <property type="match status" value="1"/>
</dbReference>
<proteinExistence type="inferred from homology"/>
<name>A0A502FTD7_9SPHN</name>
<reference evidence="2 3" key="1">
    <citation type="journal article" date="2019" name="Environ. Microbiol.">
        <title>Species interactions and distinct microbial communities in high Arctic permafrost affected cryosols are associated with the CH4 and CO2 gas fluxes.</title>
        <authorList>
            <person name="Altshuler I."/>
            <person name="Hamel J."/>
            <person name="Turney S."/>
            <person name="Magnuson E."/>
            <person name="Levesque R."/>
            <person name="Greer C."/>
            <person name="Whyte L.G."/>
        </authorList>
    </citation>
    <scope>NUCLEOTIDE SEQUENCE [LARGE SCALE GENOMIC DNA]</scope>
    <source>
        <strain evidence="2 3">E6.1</strain>
    </source>
</reference>
<evidence type="ECO:0000313" key="2">
    <source>
        <dbReference type="EMBL" id="TPG52745.1"/>
    </source>
</evidence>
<dbReference type="GO" id="GO:0016117">
    <property type="term" value="P:carotenoid biosynthetic process"/>
    <property type="evidence" value="ECO:0007669"/>
    <property type="project" value="InterPro"/>
</dbReference>
<dbReference type="SUPFAM" id="SSF51905">
    <property type="entry name" value="FAD/NAD(P)-binding domain"/>
    <property type="match status" value="1"/>
</dbReference>
<gene>
    <name evidence="2" type="primary">crtY</name>
    <name evidence="2" type="ORF">EAH76_12780</name>
</gene>
<protein>
    <submittedName>
        <fullName evidence="2">Lycopene cyclase</fullName>
    </submittedName>
</protein>
<sequence length="400" mass="43942">MAATLSCDIAIVGGGLAGGLIALALTKRRPGLDVRIVERSDHFGGNHLWSFFASDVRDGDRWIVAPLVSYSWEGYDIAFPAHARTLDSAYHSIESARLDATLRAELPAHALMTGRKVLAAGPTAVVFADGDRLEAKGVIDTRGPGDLGLLDLGWQKFVGIEFELDTPHGLTRPIVMDATVEQIDGYRFVYTLPFSPTRLFVEDTYYSDTPDLYRPQPGSGSNADPIADRVRAYAAAHGWASHTIIREESGVLPVTMGGDFEAYWQSGGNKVAKAGMRAGLFHPTTGYSLPDAVRLAALIADARDFSGEALHSLTYDHARSTWQARGFYRMLDKMLFRAAEPEERYRILERFYRLDPRLVRRFYAGRSTMMDKARILTGKPPVPISRALRAIGVLPGGVKA</sequence>
<dbReference type="AlphaFoldDB" id="A0A502FTD7"/>
<keyword evidence="3" id="KW-1185">Reference proteome</keyword>
<dbReference type="InterPro" id="IPR010108">
    <property type="entry name" value="Lycopene_cyclase_b/e"/>
</dbReference>
<dbReference type="Pfam" id="PF05834">
    <property type="entry name" value="Lycopene_cycl"/>
    <property type="match status" value="1"/>
</dbReference>
<dbReference type="InterPro" id="IPR008461">
    <property type="entry name" value="CrtY"/>
</dbReference>
<dbReference type="InterPro" id="IPR036188">
    <property type="entry name" value="FAD/NAD-bd_sf"/>
</dbReference>
<comment type="similarity">
    <text evidence="1">Belongs to the lycopene cyclase family.</text>
</comment>
<dbReference type="EMBL" id="RCZC01000003">
    <property type="protein sequence ID" value="TPG52745.1"/>
    <property type="molecule type" value="Genomic_DNA"/>
</dbReference>
<comment type="caution">
    <text evidence="2">The sequence shown here is derived from an EMBL/GenBank/DDBJ whole genome shotgun (WGS) entry which is preliminary data.</text>
</comment>
<dbReference type="GO" id="GO:0016705">
    <property type="term" value="F:oxidoreductase activity, acting on paired donors, with incorporation or reduction of molecular oxygen"/>
    <property type="evidence" value="ECO:0007669"/>
    <property type="project" value="InterPro"/>
</dbReference>
<evidence type="ECO:0000256" key="1">
    <source>
        <dbReference type="ARBA" id="ARBA00006599"/>
    </source>
</evidence>